<protein>
    <submittedName>
        <fullName evidence="1">Uncharacterized protein</fullName>
    </submittedName>
</protein>
<evidence type="ECO:0000313" key="1">
    <source>
        <dbReference type="EMBL" id="MFI1966401.1"/>
    </source>
</evidence>
<organism evidence="1 2">
    <name type="scientific">Streptomyces pathocidini</name>
    <dbReference type="NCBI Taxonomy" id="1650571"/>
    <lineage>
        <taxon>Bacteria</taxon>
        <taxon>Bacillati</taxon>
        <taxon>Actinomycetota</taxon>
        <taxon>Actinomycetes</taxon>
        <taxon>Kitasatosporales</taxon>
        <taxon>Streptomycetaceae</taxon>
        <taxon>Streptomyces</taxon>
    </lineage>
</organism>
<comment type="caution">
    <text evidence="1">The sequence shown here is derived from an EMBL/GenBank/DDBJ whole genome shotgun (WGS) entry which is preliminary data.</text>
</comment>
<dbReference type="Proteomes" id="UP001611548">
    <property type="component" value="Unassembled WGS sequence"/>
</dbReference>
<keyword evidence="2" id="KW-1185">Reference proteome</keyword>
<accession>A0ABW7UUY6</accession>
<proteinExistence type="predicted"/>
<reference evidence="1 2" key="1">
    <citation type="submission" date="2024-10" db="EMBL/GenBank/DDBJ databases">
        <title>The Natural Products Discovery Center: Release of the First 8490 Sequenced Strains for Exploring Actinobacteria Biosynthetic Diversity.</title>
        <authorList>
            <person name="Kalkreuter E."/>
            <person name="Kautsar S.A."/>
            <person name="Yang D."/>
            <person name="Bader C.D."/>
            <person name="Teijaro C.N."/>
            <person name="Fluegel L."/>
            <person name="Davis C.M."/>
            <person name="Simpson J.R."/>
            <person name="Lauterbach L."/>
            <person name="Steele A.D."/>
            <person name="Gui C."/>
            <person name="Meng S."/>
            <person name="Li G."/>
            <person name="Viehrig K."/>
            <person name="Ye F."/>
            <person name="Su P."/>
            <person name="Kiefer A.F."/>
            <person name="Nichols A."/>
            <person name="Cepeda A.J."/>
            <person name="Yan W."/>
            <person name="Fan B."/>
            <person name="Jiang Y."/>
            <person name="Adhikari A."/>
            <person name="Zheng C.-J."/>
            <person name="Schuster L."/>
            <person name="Cowan T.M."/>
            <person name="Smanski M.J."/>
            <person name="Chevrette M.G."/>
            <person name="De Carvalho L.P.S."/>
            <person name="Shen B."/>
        </authorList>
    </citation>
    <scope>NUCLEOTIDE SEQUENCE [LARGE SCALE GENOMIC DNA]</scope>
    <source>
        <strain evidence="1 2">NPDC020327</strain>
    </source>
</reference>
<sequence length="130" mass="14175">MTMQQHSAYVSVHLTDCSPLDADAVFDILAAAFPADVDRETATHCEQLPDVANPMVWIRTYDVRTAGRAPKPVSLHGEVTADLFGCHRPVRELEAVLSRAFSTVEEGHVVPGDQEVQVRLGLTSRVPVPS</sequence>
<dbReference type="EMBL" id="JBIRWE010000008">
    <property type="protein sequence ID" value="MFI1966401.1"/>
    <property type="molecule type" value="Genomic_DNA"/>
</dbReference>
<gene>
    <name evidence="1" type="ORF">ACH429_20215</name>
</gene>
<name>A0ABW7UUY6_9ACTN</name>
<evidence type="ECO:0000313" key="2">
    <source>
        <dbReference type="Proteomes" id="UP001611548"/>
    </source>
</evidence>
<dbReference type="RefSeq" id="WP_157859260.1">
    <property type="nucleotide sequence ID" value="NZ_JBIRWE010000008.1"/>
</dbReference>